<comment type="similarity">
    <text evidence="1">Belongs to the universal stress protein A family.</text>
</comment>
<feature type="domain" description="UspA" evidence="2">
    <location>
        <begin position="1"/>
        <end position="149"/>
    </location>
</feature>
<dbReference type="InterPro" id="IPR006016">
    <property type="entry name" value="UspA"/>
</dbReference>
<comment type="caution">
    <text evidence="3">The sequence shown here is derived from an EMBL/GenBank/DDBJ whole genome shotgun (WGS) entry which is preliminary data.</text>
</comment>
<dbReference type="RefSeq" id="WP_371437927.1">
    <property type="nucleotide sequence ID" value="NZ_JBHSRS010000013.1"/>
</dbReference>
<accession>A0ABW1TT72</accession>
<evidence type="ECO:0000313" key="3">
    <source>
        <dbReference type="EMBL" id="MFC6280425.1"/>
    </source>
</evidence>
<dbReference type="SUPFAM" id="SSF52402">
    <property type="entry name" value="Adenine nucleotide alpha hydrolases-like"/>
    <property type="match status" value="1"/>
</dbReference>
<dbReference type="PRINTS" id="PR01438">
    <property type="entry name" value="UNVRSLSTRESS"/>
</dbReference>
<dbReference type="InterPro" id="IPR006015">
    <property type="entry name" value="Universal_stress_UspA"/>
</dbReference>
<dbReference type="EMBL" id="JBHSRS010000013">
    <property type="protein sequence ID" value="MFC6280425.1"/>
    <property type="molecule type" value="Genomic_DNA"/>
</dbReference>
<sequence length="149" mass="16068">MYQRILIATDGSTLSRQAVDTGLELAALTGAQVIALKVIPRYPVSYFEGSASLNPNNRNIAAIEKQWAESALAVVEEVKATAEARGVKAKAVTKVSDLIAESIIAMAKKHKCDLIVMASHGRRGLKRVLMGSETTHVLTHSHIPVLVLR</sequence>
<gene>
    <name evidence="3" type="ORF">ACFQND_04185</name>
</gene>
<dbReference type="CDD" id="cd00293">
    <property type="entry name" value="USP-like"/>
    <property type="match status" value="1"/>
</dbReference>
<evidence type="ECO:0000259" key="2">
    <source>
        <dbReference type="Pfam" id="PF00582"/>
    </source>
</evidence>
<reference evidence="4" key="1">
    <citation type="journal article" date="2019" name="Int. J. Syst. Evol. Microbiol.">
        <title>The Global Catalogue of Microorganisms (GCM) 10K type strain sequencing project: providing services to taxonomists for standard genome sequencing and annotation.</title>
        <authorList>
            <consortium name="The Broad Institute Genomics Platform"/>
            <consortium name="The Broad Institute Genome Sequencing Center for Infectious Disease"/>
            <person name="Wu L."/>
            <person name="Ma J."/>
        </authorList>
    </citation>
    <scope>NUCLEOTIDE SEQUENCE [LARGE SCALE GENOMIC DNA]</scope>
    <source>
        <strain evidence="4">CCUG 39402</strain>
    </source>
</reference>
<dbReference type="Pfam" id="PF00582">
    <property type="entry name" value="Usp"/>
    <property type="match status" value="1"/>
</dbReference>
<protein>
    <submittedName>
        <fullName evidence="3">Universal stress protein</fullName>
    </submittedName>
</protein>
<dbReference type="Gene3D" id="3.40.50.620">
    <property type="entry name" value="HUPs"/>
    <property type="match status" value="1"/>
</dbReference>
<keyword evidence="4" id="KW-1185">Reference proteome</keyword>
<dbReference type="PANTHER" id="PTHR46268">
    <property type="entry name" value="STRESS RESPONSE PROTEIN NHAX"/>
    <property type="match status" value="1"/>
</dbReference>
<dbReference type="Proteomes" id="UP001596270">
    <property type="component" value="Unassembled WGS sequence"/>
</dbReference>
<proteinExistence type="inferred from homology"/>
<name>A0ABW1TT72_9BURK</name>
<organism evidence="3 4">
    <name type="scientific">Polaromonas aquatica</name>
    <dbReference type="NCBI Taxonomy" id="332657"/>
    <lineage>
        <taxon>Bacteria</taxon>
        <taxon>Pseudomonadati</taxon>
        <taxon>Pseudomonadota</taxon>
        <taxon>Betaproteobacteria</taxon>
        <taxon>Burkholderiales</taxon>
        <taxon>Comamonadaceae</taxon>
        <taxon>Polaromonas</taxon>
    </lineage>
</organism>
<evidence type="ECO:0000313" key="4">
    <source>
        <dbReference type="Proteomes" id="UP001596270"/>
    </source>
</evidence>
<dbReference type="InterPro" id="IPR014729">
    <property type="entry name" value="Rossmann-like_a/b/a_fold"/>
</dbReference>
<dbReference type="PANTHER" id="PTHR46268:SF15">
    <property type="entry name" value="UNIVERSAL STRESS PROTEIN HP_0031"/>
    <property type="match status" value="1"/>
</dbReference>
<evidence type="ECO:0000256" key="1">
    <source>
        <dbReference type="ARBA" id="ARBA00008791"/>
    </source>
</evidence>